<dbReference type="SUPFAM" id="SSF55681">
    <property type="entry name" value="Class II aaRS and biotin synthetases"/>
    <property type="match status" value="1"/>
</dbReference>
<keyword evidence="3" id="KW-1185">Reference proteome</keyword>
<dbReference type="PROSITE" id="PS51733">
    <property type="entry name" value="BPL_LPL_CATALYTIC"/>
    <property type="match status" value="1"/>
</dbReference>
<evidence type="ECO:0000313" key="2">
    <source>
        <dbReference type="EMBL" id="KAK5577391.1"/>
    </source>
</evidence>
<feature type="domain" description="BPL/LPL catalytic" evidence="1">
    <location>
        <begin position="46"/>
        <end position="242"/>
    </location>
</feature>
<dbReference type="GO" id="GO:0033819">
    <property type="term" value="F:lipoyl(octanoyl) transferase activity"/>
    <property type="evidence" value="ECO:0007669"/>
    <property type="project" value="TreeGrafter"/>
</dbReference>
<proteinExistence type="predicted"/>
<dbReference type="GO" id="GO:0009249">
    <property type="term" value="P:protein lipoylation"/>
    <property type="evidence" value="ECO:0007669"/>
    <property type="project" value="TreeGrafter"/>
</dbReference>
<dbReference type="InterPro" id="IPR045864">
    <property type="entry name" value="aa-tRNA-synth_II/BPL/LPL"/>
</dbReference>
<organism evidence="2 3">
    <name type="scientific">Dictyostelium firmibasis</name>
    <dbReference type="NCBI Taxonomy" id="79012"/>
    <lineage>
        <taxon>Eukaryota</taxon>
        <taxon>Amoebozoa</taxon>
        <taxon>Evosea</taxon>
        <taxon>Eumycetozoa</taxon>
        <taxon>Dictyostelia</taxon>
        <taxon>Dictyosteliales</taxon>
        <taxon>Dictyosteliaceae</taxon>
        <taxon>Dictyostelium</taxon>
    </lineage>
</organism>
<evidence type="ECO:0000313" key="3">
    <source>
        <dbReference type="Proteomes" id="UP001344447"/>
    </source>
</evidence>
<accession>A0AAN7TX21</accession>
<comment type="caution">
    <text evidence="2">The sequence shown here is derived from an EMBL/GenBank/DDBJ whole genome shotgun (WGS) entry which is preliminary data.</text>
</comment>
<dbReference type="Proteomes" id="UP001344447">
    <property type="component" value="Unassembled WGS sequence"/>
</dbReference>
<dbReference type="AlphaFoldDB" id="A0AAN7TX21"/>
<dbReference type="Gene3D" id="3.30.930.10">
    <property type="entry name" value="Bira Bifunctional Protein, Domain 2"/>
    <property type="match status" value="1"/>
</dbReference>
<dbReference type="InterPro" id="IPR004143">
    <property type="entry name" value="BPL_LPL_catalytic"/>
</dbReference>
<evidence type="ECO:0000259" key="1">
    <source>
        <dbReference type="PROSITE" id="PS51733"/>
    </source>
</evidence>
<dbReference type="PANTHER" id="PTHR10993:SF7">
    <property type="entry name" value="LIPOYLTRANSFERASE 2, MITOCHONDRIAL-RELATED"/>
    <property type="match status" value="1"/>
</dbReference>
<dbReference type="EMBL" id="JAVFKY010000004">
    <property type="protein sequence ID" value="KAK5577391.1"/>
    <property type="molecule type" value="Genomic_DNA"/>
</dbReference>
<dbReference type="PANTHER" id="PTHR10993">
    <property type="entry name" value="OCTANOYLTRANSFERASE"/>
    <property type="match status" value="1"/>
</dbReference>
<name>A0AAN7TX21_9MYCE</name>
<gene>
    <name evidence="2" type="ORF">RB653_002332</name>
</gene>
<protein>
    <recommendedName>
        <fullName evidence="1">BPL/LPL catalytic domain-containing protein</fullName>
    </recommendedName>
</protein>
<sequence>MNFLNKNLLLIRNLGRISYPKFIDVQNGIKINSNINSDKNILLMAEHQSPLFLFSTNKKNHCKSTISSTNDDIINDAKYNKLKQLGYDVCKVTKSTENFEHMFQDNDKDVDNQIIWHGPGQLTVYPILSNQFNIDKNQYRMKLENVILKSLDQLSIHCKIENNQIKTLYNNEIIGDIKIFNDFFKEPGFSLNINPNIRMFNEINCLGNISSISRIINPQMITVADVVPIVSSNFLKEFAFEQIDPYNYYLSQYNYLLINKNNFNENDSYKIGNSYNSIENQLNSNFLIKNENNNNILPSSLIFNNQIINNSNNNIVTDKSSSLP</sequence>
<reference evidence="2 3" key="1">
    <citation type="submission" date="2023-11" db="EMBL/GenBank/DDBJ databases">
        <title>Dfirmibasis_genome.</title>
        <authorList>
            <person name="Edelbroek B."/>
            <person name="Kjellin J."/>
            <person name="Jerlstrom-Hultqvist J."/>
            <person name="Soderbom F."/>
        </authorList>
    </citation>
    <scope>NUCLEOTIDE SEQUENCE [LARGE SCALE GENOMIC DNA]</scope>
    <source>
        <strain evidence="2 3">TNS-C-14</strain>
    </source>
</reference>